<dbReference type="Proteomes" id="UP000659388">
    <property type="component" value="Unassembled WGS sequence"/>
</dbReference>
<dbReference type="Pfam" id="PF04784">
    <property type="entry name" value="DUF547"/>
    <property type="match status" value="1"/>
</dbReference>
<feature type="signal peptide" evidence="1">
    <location>
        <begin position="1"/>
        <end position="22"/>
    </location>
</feature>
<comment type="caution">
    <text evidence="3">The sequence shown here is derived from an EMBL/GenBank/DDBJ whole genome shotgun (WGS) entry which is preliminary data.</text>
</comment>
<dbReference type="PROSITE" id="PS51257">
    <property type="entry name" value="PROKAR_LIPOPROTEIN"/>
    <property type="match status" value="1"/>
</dbReference>
<dbReference type="InterPro" id="IPR006869">
    <property type="entry name" value="DUF547"/>
</dbReference>
<evidence type="ECO:0000259" key="2">
    <source>
        <dbReference type="Pfam" id="PF04784"/>
    </source>
</evidence>
<name>A0A937JXH3_9BACT</name>
<organism evidence="3 4">
    <name type="scientific">Fulvivirga sediminis</name>
    <dbReference type="NCBI Taxonomy" id="2803949"/>
    <lineage>
        <taxon>Bacteria</taxon>
        <taxon>Pseudomonadati</taxon>
        <taxon>Bacteroidota</taxon>
        <taxon>Cytophagia</taxon>
        <taxon>Cytophagales</taxon>
        <taxon>Fulvivirgaceae</taxon>
        <taxon>Fulvivirga</taxon>
    </lineage>
</organism>
<dbReference type="AlphaFoldDB" id="A0A937JXH3"/>
<protein>
    <submittedName>
        <fullName evidence="3">DUF547 domain-containing protein</fullName>
    </submittedName>
</protein>
<feature type="domain" description="DUF547" evidence="2">
    <location>
        <begin position="79"/>
        <end position="193"/>
    </location>
</feature>
<dbReference type="RefSeq" id="WP_202243147.1">
    <property type="nucleotide sequence ID" value="NZ_JAESIY010000002.1"/>
</dbReference>
<keyword evidence="4" id="KW-1185">Reference proteome</keyword>
<evidence type="ECO:0000256" key="1">
    <source>
        <dbReference type="SAM" id="SignalP"/>
    </source>
</evidence>
<keyword evidence="1" id="KW-0732">Signal</keyword>
<reference evidence="3" key="1">
    <citation type="submission" date="2021-01" db="EMBL/GenBank/DDBJ databases">
        <title>Fulvivirga kasyanovii gen. nov., sp nov., a novel member of the phylum Bacteroidetes isolated from seawater in a mussel farm.</title>
        <authorList>
            <person name="Zhao L.-H."/>
            <person name="Wang Z.-J."/>
        </authorList>
    </citation>
    <scope>NUCLEOTIDE SEQUENCE</scope>
    <source>
        <strain evidence="3">2943</strain>
    </source>
</reference>
<dbReference type="PANTHER" id="PTHR46361:SF3">
    <property type="entry name" value="ELECTRON CARRIER_ PROTEIN DISULFIDE OXIDOREDUCTASE"/>
    <property type="match status" value="1"/>
</dbReference>
<sequence length="256" mass="29995">MKIIYTHVVLVFAMVAVLACNASERTGSEVVPSHDIWDRLLKKHVDEKGWVDYKGFISDKVLLEEYLKLLSDHAPDKAKWTREEQLAYWINAYNAFTIKLIVDNYPVKSIKDLKPTLNIPGIHTVWHRQFFKIGGIECSLDEIEHDILRKQFDEPRIHFAINCASYSCPPLRNEAYKASLIDEQLQAQAEWFINDGKRNLIAENQIRISSIFSWFRGDFTKRGDLIDYLNQYSKVVISQDANINYLEYDWRLNEQH</sequence>
<evidence type="ECO:0000313" key="3">
    <source>
        <dbReference type="EMBL" id="MBL3655478.1"/>
    </source>
</evidence>
<dbReference type="EMBL" id="JAESIY010000002">
    <property type="protein sequence ID" value="MBL3655478.1"/>
    <property type="molecule type" value="Genomic_DNA"/>
</dbReference>
<accession>A0A937JXH3</accession>
<evidence type="ECO:0000313" key="4">
    <source>
        <dbReference type="Proteomes" id="UP000659388"/>
    </source>
</evidence>
<gene>
    <name evidence="3" type="ORF">JL102_05005</name>
</gene>
<dbReference type="PANTHER" id="PTHR46361">
    <property type="entry name" value="ELECTRON CARRIER/ PROTEIN DISULFIDE OXIDOREDUCTASE"/>
    <property type="match status" value="1"/>
</dbReference>
<feature type="chain" id="PRO_5036898814" evidence="1">
    <location>
        <begin position="23"/>
        <end position="256"/>
    </location>
</feature>
<proteinExistence type="predicted"/>